<organism evidence="2 3">
    <name type="scientific">Favolaschia claudopus</name>
    <dbReference type="NCBI Taxonomy" id="2862362"/>
    <lineage>
        <taxon>Eukaryota</taxon>
        <taxon>Fungi</taxon>
        <taxon>Dikarya</taxon>
        <taxon>Basidiomycota</taxon>
        <taxon>Agaricomycotina</taxon>
        <taxon>Agaricomycetes</taxon>
        <taxon>Agaricomycetidae</taxon>
        <taxon>Agaricales</taxon>
        <taxon>Marasmiineae</taxon>
        <taxon>Mycenaceae</taxon>
        <taxon>Favolaschia</taxon>
    </lineage>
</organism>
<dbReference type="EMBL" id="JAWWNJ010000133">
    <property type="protein sequence ID" value="KAK6985065.1"/>
    <property type="molecule type" value="Genomic_DNA"/>
</dbReference>
<evidence type="ECO:0000313" key="2">
    <source>
        <dbReference type="EMBL" id="KAK6985065.1"/>
    </source>
</evidence>
<accession>A0AAV9ZM10</accession>
<evidence type="ECO:0000313" key="3">
    <source>
        <dbReference type="Proteomes" id="UP001362999"/>
    </source>
</evidence>
<dbReference type="Proteomes" id="UP001362999">
    <property type="component" value="Unassembled WGS sequence"/>
</dbReference>
<feature type="region of interest" description="Disordered" evidence="1">
    <location>
        <begin position="1"/>
        <end position="23"/>
    </location>
</feature>
<feature type="compositionally biased region" description="Basic and acidic residues" evidence="1">
    <location>
        <begin position="242"/>
        <end position="259"/>
    </location>
</feature>
<dbReference type="AlphaFoldDB" id="A0AAV9ZM10"/>
<proteinExistence type="predicted"/>
<gene>
    <name evidence="2" type="ORF">R3P38DRAFT_3231103</name>
</gene>
<keyword evidence="3" id="KW-1185">Reference proteome</keyword>
<reference evidence="2 3" key="1">
    <citation type="journal article" date="2024" name="J Genomics">
        <title>Draft genome sequencing and assembly of Favolaschia claudopus CIRM-BRFM 2984 isolated from oak limbs.</title>
        <authorList>
            <person name="Navarro D."/>
            <person name="Drula E."/>
            <person name="Chaduli D."/>
            <person name="Cazenave R."/>
            <person name="Ahrendt S."/>
            <person name="Wang J."/>
            <person name="Lipzen A."/>
            <person name="Daum C."/>
            <person name="Barry K."/>
            <person name="Grigoriev I.V."/>
            <person name="Favel A."/>
            <person name="Rosso M.N."/>
            <person name="Martin F."/>
        </authorList>
    </citation>
    <scope>NUCLEOTIDE SEQUENCE [LARGE SCALE GENOMIC DNA]</scope>
    <source>
        <strain evidence="2 3">CIRM-BRFM 2984</strain>
    </source>
</reference>
<feature type="region of interest" description="Disordered" evidence="1">
    <location>
        <begin position="227"/>
        <end position="259"/>
    </location>
</feature>
<protein>
    <submittedName>
        <fullName evidence="2">Uncharacterized protein</fullName>
    </submittedName>
</protein>
<evidence type="ECO:0000256" key="1">
    <source>
        <dbReference type="SAM" id="MobiDB-lite"/>
    </source>
</evidence>
<name>A0AAV9ZM10_9AGAR</name>
<comment type="caution">
    <text evidence="2">The sequence shown here is derived from an EMBL/GenBank/DDBJ whole genome shotgun (WGS) entry which is preliminary data.</text>
</comment>
<sequence length="259" mass="28084">MSSPLYTTLPGVKEDPQPAQPPLHPDTTVFAAFSDSTNIGNYELGTSCSLTMGLGDIYLESSLKTDTPVTPLPCLLVDPALSGEQLNPQVHIQLLFSPTQMGSRLGAKYQRPASAHHPRASSCAVNILRHGPVSCHLDEVWIPLGIHLLVYLTTSRPATQISRVINRFAAMQDTLLLEKSFIHCRPLPPPLSPERVSPLSSSTPRPSLALVICVQTSPVPRLVSQSLVVPPSGHENSPLQGLRDRPLDPHVDEAHHLRA</sequence>